<organism evidence="1 2">
    <name type="scientific">Neotoma lepida</name>
    <name type="common">Desert woodrat</name>
    <dbReference type="NCBI Taxonomy" id="56216"/>
    <lineage>
        <taxon>Eukaryota</taxon>
        <taxon>Metazoa</taxon>
        <taxon>Chordata</taxon>
        <taxon>Craniata</taxon>
        <taxon>Vertebrata</taxon>
        <taxon>Euteleostomi</taxon>
        <taxon>Mammalia</taxon>
        <taxon>Eutheria</taxon>
        <taxon>Euarchontoglires</taxon>
        <taxon>Glires</taxon>
        <taxon>Rodentia</taxon>
        <taxon>Myomorpha</taxon>
        <taxon>Muroidea</taxon>
        <taxon>Cricetidae</taxon>
        <taxon>Neotominae</taxon>
        <taxon>Neotoma</taxon>
    </lineage>
</organism>
<dbReference type="Proteomes" id="UP000092124">
    <property type="component" value="Unassembled WGS sequence"/>
</dbReference>
<evidence type="ECO:0000313" key="2">
    <source>
        <dbReference type="Proteomes" id="UP000092124"/>
    </source>
</evidence>
<keyword evidence="2" id="KW-1185">Reference proteome</keyword>
<dbReference type="AlphaFoldDB" id="A0A1A6GEI2"/>
<dbReference type="EMBL" id="LZPO01098580">
    <property type="protein sequence ID" value="OBS63727.1"/>
    <property type="molecule type" value="Genomic_DNA"/>
</dbReference>
<proteinExistence type="predicted"/>
<comment type="caution">
    <text evidence="1">The sequence shown here is derived from an EMBL/GenBank/DDBJ whole genome shotgun (WGS) entry which is preliminary data.</text>
</comment>
<reference evidence="1 2" key="1">
    <citation type="submission" date="2016-06" db="EMBL/GenBank/DDBJ databases">
        <title>The Draft Genome Sequence and Annotation of the Desert Woodrat Neotoma lepida.</title>
        <authorList>
            <person name="Campbell M."/>
            <person name="Oakeson K.F."/>
            <person name="Yandell M."/>
            <person name="Halpert J.R."/>
            <person name="Dearing D."/>
        </authorList>
    </citation>
    <scope>NUCLEOTIDE SEQUENCE [LARGE SCALE GENOMIC DNA]</scope>
    <source>
        <strain evidence="1">417</strain>
        <tissue evidence="1">Liver</tissue>
    </source>
</reference>
<name>A0A1A6GEI2_NEOLE</name>
<gene>
    <name evidence="1" type="ORF">A6R68_07736</name>
</gene>
<evidence type="ECO:0000313" key="1">
    <source>
        <dbReference type="EMBL" id="OBS63727.1"/>
    </source>
</evidence>
<sequence>MSLRTSTCLLTSTWKTTPRVSQTSHQASA</sequence>
<protein>
    <submittedName>
        <fullName evidence="1">Uncharacterized protein</fullName>
    </submittedName>
</protein>
<accession>A0A1A6GEI2</accession>